<keyword evidence="3 5" id="KW-0698">rRNA processing</keyword>
<evidence type="ECO:0000256" key="4">
    <source>
        <dbReference type="ARBA" id="ARBA00023242"/>
    </source>
</evidence>
<dbReference type="PIRSF" id="PIRSF015952">
    <property type="entry name" value="U3snoRNP11"/>
    <property type="match status" value="1"/>
</dbReference>
<evidence type="ECO:0000256" key="6">
    <source>
        <dbReference type="SAM" id="MobiDB-lite"/>
    </source>
</evidence>
<proteinExistence type="inferred from homology"/>
<evidence type="ECO:0000256" key="2">
    <source>
        <dbReference type="ARBA" id="ARBA00008105"/>
    </source>
</evidence>
<gene>
    <name evidence="7" type="ORF">TCHU04912_LOCUS7934</name>
</gene>
<comment type="subunit">
    <text evidence="5">Component of the ribosomal small subunit (SSU) processome.</text>
</comment>
<dbReference type="GO" id="GO:0032040">
    <property type="term" value="C:small-subunit processome"/>
    <property type="evidence" value="ECO:0007669"/>
    <property type="project" value="UniProtKB-UniRule"/>
</dbReference>
<evidence type="ECO:0000313" key="7">
    <source>
        <dbReference type="EMBL" id="CAD9205698.1"/>
    </source>
</evidence>
<comment type="function">
    <text evidence="5">Involved in nucleolar processing of pre-18S ribosomal RNA.</text>
</comment>
<dbReference type="PANTHER" id="PTHR12838">
    <property type="entry name" value="U3 SMALL NUCLEOLAR RNA-ASSOCIATED PROTEIN 11"/>
    <property type="match status" value="1"/>
</dbReference>
<feature type="region of interest" description="Disordered" evidence="6">
    <location>
        <begin position="222"/>
        <end position="253"/>
    </location>
</feature>
<feature type="region of interest" description="Disordered" evidence="6">
    <location>
        <begin position="1"/>
        <end position="24"/>
    </location>
</feature>
<reference evidence="7" key="1">
    <citation type="submission" date="2021-01" db="EMBL/GenBank/DDBJ databases">
        <authorList>
            <person name="Corre E."/>
            <person name="Pelletier E."/>
            <person name="Niang G."/>
            <person name="Scheremetjew M."/>
            <person name="Finn R."/>
            <person name="Kale V."/>
            <person name="Holt S."/>
            <person name="Cochrane G."/>
            <person name="Meng A."/>
            <person name="Brown T."/>
            <person name="Cohen L."/>
        </authorList>
    </citation>
    <scope>NUCLEOTIDE SEQUENCE</scope>
    <source>
        <strain evidence="7">PLY429</strain>
    </source>
</reference>
<dbReference type="EMBL" id="HBGG01015484">
    <property type="protein sequence ID" value="CAD9205698.1"/>
    <property type="molecule type" value="Transcribed_RNA"/>
</dbReference>
<accession>A0A7S1SQE7</accession>
<evidence type="ECO:0000256" key="5">
    <source>
        <dbReference type="PIRNR" id="PIRNR015952"/>
    </source>
</evidence>
<evidence type="ECO:0000256" key="1">
    <source>
        <dbReference type="ARBA" id="ARBA00004604"/>
    </source>
</evidence>
<sequence length="253" mass="29390">MPVLKDAVKRKTHKERAQPAARRRYGLLEKKKDYKLRADDYHKKEKAIQNLRRKAEERNPDEFYFAMENKRTKEGVHDGSLTQANKYTQEQLALMRTQDVGYINVKAQTDAKKVDRMKQSLHFIGAAPRNTHTVFVDSSEDAQRFRPEEYFGTEEAMLSRSFNRPRREQIDSDALIVSGGNTSRVAKRAERAKAGAYKELSQRMERLGKLKQVSQGMELARAVAGKGRKRKMQPHEVHDGNAKVFKWKKERKK</sequence>
<name>A0A7S1SQE7_9CHLO</name>
<evidence type="ECO:0000256" key="3">
    <source>
        <dbReference type="ARBA" id="ARBA00022552"/>
    </source>
</evidence>
<comment type="similarity">
    <text evidence="2 5">Belongs to the UTP11 family.</text>
</comment>
<dbReference type="InterPro" id="IPR007144">
    <property type="entry name" value="SSU_processome_Utp11"/>
</dbReference>
<comment type="subcellular location">
    <subcellularLocation>
        <location evidence="1 5">Nucleus</location>
        <location evidence="1 5">Nucleolus</location>
    </subcellularLocation>
</comment>
<dbReference type="AlphaFoldDB" id="A0A7S1SQE7"/>
<keyword evidence="4 5" id="KW-0539">Nucleus</keyword>
<dbReference type="Pfam" id="PF03998">
    <property type="entry name" value="Utp11"/>
    <property type="match status" value="1"/>
</dbReference>
<dbReference type="PANTHER" id="PTHR12838:SF0">
    <property type="entry name" value="U3 SMALL NUCLEOLAR RNA-ASSOCIATED PROTEIN 11-RELATED"/>
    <property type="match status" value="1"/>
</dbReference>
<protein>
    <recommendedName>
        <fullName evidence="5">U3 small nucleolar RNA-associated protein 11</fullName>
        <shortName evidence="5">U3 snoRNA-associated protein 11</shortName>
    </recommendedName>
</protein>
<organism evidence="7">
    <name type="scientific">Tetraselmis chuii</name>
    <dbReference type="NCBI Taxonomy" id="63592"/>
    <lineage>
        <taxon>Eukaryota</taxon>
        <taxon>Viridiplantae</taxon>
        <taxon>Chlorophyta</taxon>
        <taxon>core chlorophytes</taxon>
        <taxon>Chlorodendrophyceae</taxon>
        <taxon>Chlorodendrales</taxon>
        <taxon>Chlorodendraceae</taxon>
        <taxon>Tetraselmis</taxon>
    </lineage>
</organism>
<dbReference type="GO" id="GO:0006364">
    <property type="term" value="P:rRNA processing"/>
    <property type="evidence" value="ECO:0007669"/>
    <property type="project" value="UniProtKB-UniRule"/>
</dbReference>